<dbReference type="EMBL" id="CH940647">
    <property type="protein sequence ID" value="EDW68792.1"/>
    <property type="molecule type" value="Genomic_DNA"/>
</dbReference>
<feature type="compositionally biased region" description="Acidic residues" evidence="1">
    <location>
        <begin position="31"/>
        <end position="62"/>
    </location>
</feature>
<dbReference type="OMA" id="TIKCASA"/>
<gene>
    <name evidence="2" type="primary">Dvir\GJ12904</name>
    <name evidence="2" type="ORF">Dvir_GJ12904</name>
</gene>
<dbReference type="PhylomeDB" id="B4LCE7"/>
<evidence type="ECO:0000313" key="2">
    <source>
        <dbReference type="EMBL" id="EDW68792.1"/>
    </source>
</evidence>
<protein>
    <submittedName>
        <fullName evidence="2">Uncharacterized protein</fullName>
    </submittedName>
</protein>
<keyword evidence="3" id="KW-1185">Reference proteome</keyword>
<organism evidence="2 3">
    <name type="scientific">Drosophila virilis</name>
    <name type="common">Fruit fly</name>
    <dbReference type="NCBI Taxonomy" id="7244"/>
    <lineage>
        <taxon>Eukaryota</taxon>
        <taxon>Metazoa</taxon>
        <taxon>Ecdysozoa</taxon>
        <taxon>Arthropoda</taxon>
        <taxon>Hexapoda</taxon>
        <taxon>Insecta</taxon>
        <taxon>Pterygota</taxon>
        <taxon>Neoptera</taxon>
        <taxon>Endopterygota</taxon>
        <taxon>Diptera</taxon>
        <taxon>Brachycera</taxon>
        <taxon>Muscomorpha</taxon>
        <taxon>Ephydroidea</taxon>
        <taxon>Drosophilidae</taxon>
        <taxon>Drosophila</taxon>
    </lineage>
</organism>
<feature type="region of interest" description="Disordered" evidence="1">
    <location>
        <begin position="1"/>
        <end position="62"/>
    </location>
</feature>
<feature type="compositionally biased region" description="Acidic residues" evidence="1">
    <location>
        <begin position="1"/>
        <end position="22"/>
    </location>
</feature>
<evidence type="ECO:0000256" key="1">
    <source>
        <dbReference type="SAM" id="MobiDB-lite"/>
    </source>
</evidence>
<sequence length="207" mass="23216">MADEEERASPEDEEGADEAPADEGERGADEAALEEEAADEDNVDETEEDPFELLDEESEDNELEERMYREYLDLMKQIDCQNGIINDLKARSHELRDKPCQTRNENAEYQRLRICLDQENIKLNTMMNRAIQLQNNGSKRLYGSIELATSGYEDSLLNSSSGCRKATKCPASTSRPKTAQEICDALDAVSDTDSDSDQGCCSARRCP</sequence>
<dbReference type="InParanoid" id="B4LCE7"/>
<dbReference type="HOGENOM" id="CLU_086161_0_0_1"/>
<dbReference type="AlphaFoldDB" id="B4LCE7"/>
<proteinExistence type="predicted"/>
<reference evidence="2 3" key="1">
    <citation type="journal article" date="2007" name="Nature">
        <title>Evolution of genes and genomes on the Drosophila phylogeny.</title>
        <authorList>
            <consortium name="Drosophila 12 Genomes Consortium"/>
            <person name="Clark A.G."/>
            <person name="Eisen M.B."/>
            <person name="Smith D.R."/>
            <person name="Bergman C.M."/>
            <person name="Oliver B."/>
            <person name="Markow T.A."/>
            <person name="Kaufman T.C."/>
            <person name="Kellis M."/>
            <person name="Gelbart W."/>
            <person name="Iyer V.N."/>
            <person name="Pollard D.A."/>
            <person name="Sackton T.B."/>
            <person name="Larracuente A.M."/>
            <person name="Singh N.D."/>
            <person name="Abad J.P."/>
            <person name="Abt D.N."/>
            <person name="Adryan B."/>
            <person name="Aguade M."/>
            <person name="Akashi H."/>
            <person name="Anderson W.W."/>
            <person name="Aquadro C.F."/>
            <person name="Ardell D.H."/>
            <person name="Arguello R."/>
            <person name="Artieri C.G."/>
            <person name="Barbash D.A."/>
            <person name="Barker D."/>
            <person name="Barsanti P."/>
            <person name="Batterham P."/>
            <person name="Batzoglou S."/>
            <person name="Begun D."/>
            <person name="Bhutkar A."/>
            <person name="Blanco E."/>
            <person name="Bosak S.A."/>
            <person name="Bradley R.K."/>
            <person name="Brand A.D."/>
            <person name="Brent M.R."/>
            <person name="Brooks A.N."/>
            <person name="Brown R.H."/>
            <person name="Butlin R.K."/>
            <person name="Caggese C."/>
            <person name="Calvi B.R."/>
            <person name="Bernardo de Carvalho A."/>
            <person name="Caspi A."/>
            <person name="Castrezana S."/>
            <person name="Celniker S.E."/>
            <person name="Chang J.L."/>
            <person name="Chapple C."/>
            <person name="Chatterji S."/>
            <person name="Chinwalla A."/>
            <person name="Civetta A."/>
            <person name="Clifton S.W."/>
            <person name="Comeron J.M."/>
            <person name="Costello J.C."/>
            <person name="Coyne J.A."/>
            <person name="Daub J."/>
            <person name="David R.G."/>
            <person name="Delcher A.L."/>
            <person name="Delehaunty K."/>
            <person name="Do C.B."/>
            <person name="Ebling H."/>
            <person name="Edwards K."/>
            <person name="Eickbush T."/>
            <person name="Evans J.D."/>
            <person name="Filipski A."/>
            <person name="Findeiss S."/>
            <person name="Freyhult E."/>
            <person name="Fulton L."/>
            <person name="Fulton R."/>
            <person name="Garcia A.C."/>
            <person name="Gardiner A."/>
            <person name="Garfield D.A."/>
            <person name="Garvin B.E."/>
            <person name="Gibson G."/>
            <person name="Gilbert D."/>
            <person name="Gnerre S."/>
            <person name="Godfrey J."/>
            <person name="Good R."/>
            <person name="Gotea V."/>
            <person name="Gravely B."/>
            <person name="Greenberg A.J."/>
            <person name="Griffiths-Jones S."/>
            <person name="Gross S."/>
            <person name="Guigo R."/>
            <person name="Gustafson E.A."/>
            <person name="Haerty W."/>
            <person name="Hahn M.W."/>
            <person name="Halligan D.L."/>
            <person name="Halpern A.L."/>
            <person name="Halter G.M."/>
            <person name="Han M.V."/>
            <person name="Heger A."/>
            <person name="Hillier L."/>
            <person name="Hinrichs A.S."/>
            <person name="Holmes I."/>
            <person name="Hoskins R.A."/>
            <person name="Hubisz M.J."/>
            <person name="Hultmark D."/>
            <person name="Huntley M.A."/>
            <person name="Jaffe D.B."/>
            <person name="Jagadeeshan S."/>
            <person name="Jeck W.R."/>
            <person name="Johnson J."/>
            <person name="Jones C.D."/>
            <person name="Jordan W.C."/>
            <person name="Karpen G.H."/>
            <person name="Kataoka E."/>
            <person name="Keightley P.D."/>
            <person name="Kheradpour P."/>
            <person name="Kirkness E.F."/>
            <person name="Koerich L.B."/>
            <person name="Kristiansen K."/>
            <person name="Kudrna D."/>
            <person name="Kulathinal R.J."/>
            <person name="Kumar S."/>
            <person name="Kwok R."/>
            <person name="Lander E."/>
            <person name="Langley C.H."/>
            <person name="Lapoint R."/>
            <person name="Lazzaro B.P."/>
            <person name="Lee S.J."/>
            <person name="Levesque L."/>
            <person name="Li R."/>
            <person name="Lin C.F."/>
            <person name="Lin M.F."/>
            <person name="Lindblad-Toh K."/>
            <person name="Llopart A."/>
            <person name="Long M."/>
            <person name="Low L."/>
            <person name="Lozovsky E."/>
            <person name="Lu J."/>
            <person name="Luo M."/>
            <person name="Machado C.A."/>
            <person name="Makalowski W."/>
            <person name="Marzo M."/>
            <person name="Matsuda M."/>
            <person name="Matzkin L."/>
            <person name="McAllister B."/>
            <person name="McBride C.S."/>
            <person name="McKernan B."/>
            <person name="McKernan K."/>
            <person name="Mendez-Lago M."/>
            <person name="Minx P."/>
            <person name="Mollenhauer M.U."/>
            <person name="Montooth K."/>
            <person name="Mount S.M."/>
            <person name="Mu X."/>
            <person name="Myers E."/>
            <person name="Negre B."/>
            <person name="Newfeld S."/>
            <person name="Nielsen R."/>
            <person name="Noor M.A."/>
            <person name="O'Grady P."/>
            <person name="Pachter L."/>
            <person name="Papaceit M."/>
            <person name="Parisi M.J."/>
            <person name="Parisi M."/>
            <person name="Parts L."/>
            <person name="Pedersen J.S."/>
            <person name="Pesole G."/>
            <person name="Phillippy A.M."/>
            <person name="Ponting C.P."/>
            <person name="Pop M."/>
            <person name="Porcelli D."/>
            <person name="Powell J.R."/>
            <person name="Prohaska S."/>
            <person name="Pruitt K."/>
            <person name="Puig M."/>
            <person name="Quesneville H."/>
            <person name="Ram K.R."/>
            <person name="Rand D."/>
            <person name="Rasmussen M.D."/>
            <person name="Reed L.K."/>
            <person name="Reenan R."/>
            <person name="Reily A."/>
            <person name="Remington K.A."/>
            <person name="Rieger T.T."/>
            <person name="Ritchie M.G."/>
            <person name="Robin C."/>
            <person name="Rogers Y.H."/>
            <person name="Rohde C."/>
            <person name="Rozas J."/>
            <person name="Rubenfield M.J."/>
            <person name="Ruiz A."/>
            <person name="Russo S."/>
            <person name="Salzberg S.L."/>
            <person name="Sanchez-Gracia A."/>
            <person name="Saranga D.J."/>
            <person name="Sato H."/>
            <person name="Schaeffer S.W."/>
            <person name="Schatz M.C."/>
            <person name="Schlenke T."/>
            <person name="Schwartz R."/>
            <person name="Segarra C."/>
            <person name="Singh R.S."/>
            <person name="Sirot L."/>
            <person name="Sirota M."/>
            <person name="Sisneros N.B."/>
            <person name="Smith C.D."/>
            <person name="Smith T.F."/>
            <person name="Spieth J."/>
            <person name="Stage D.E."/>
            <person name="Stark A."/>
            <person name="Stephan W."/>
            <person name="Strausberg R.L."/>
            <person name="Strempel S."/>
            <person name="Sturgill D."/>
            <person name="Sutton G."/>
            <person name="Sutton G.G."/>
            <person name="Tao W."/>
            <person name="Teichmann S."/>
            <person name="Tobari Y.N."/>
            <person name="Tomimura Y."/>
            <person name="Tsolas J.M."/>
            <person name="Valente V.L."/>
            <person name="Venter E."/>
            <person name="Venter J.C."/>
            <person name="Vicario S."/>
            <person name="Vieira F.G."/>
            <person name="Vilella A.J."/>
            <person name="Villasante A."/>
            <person name="Walenz B."/>
            <person name="Wang J."/>
            <person name="Wasserman M."/>
            <person name="Watts T."/>
            <person name="Wilson D."/>
            <person name="Wilson R.K."/>
            <person name="Wing R.A."/>
            <person name="Wolfner M.F."/>
            <person name="Wong A."/>
            <person name="Wong G.K."/>
            <person name="Wu C.I."/>
            <person name="Wu G."/>
            <person name="Yamamoto D."/>
            <person name="Yang H.P."/>
            <person name="Yang S.P."/>
            <person name="Yorke J.A."/>
            <person name="Yoshida K."/>
            <person name="Zdobnov E."/>
            <person name="Zhang P."/>
            <person name="Zhang Y."/>
            <person name="Zimin A.V."/>
            <person name="Baldwin J."/>
            <person name="Abdouelleil A."/>
            <person name="Abdulkadir J."/>
            <person name="Abebe A."/>
            <person name="Abera B."/>
            <person name="Abreu J."/>
            <person name="Acer S.C."/>
            <person name="Aftuck L."/>
            <person name="Alexander A."/>
            <person name="An P."/>
            <person name="Anderson E."/>
            <person name="Anderson S."/>
            <person name="Arachi H."/>
            <person name="Azer M."/>
            <person name="Bachantsang P."/>
            <person name="Barry A."/>
            <person name="Bayul T."/>
            <person name="Berlin A."/>
            <person name="Bessette D."/>
            <person name="Bloom T."/>
            <person name="Blye J."/>
            <person name="Boguslavskiy L."/>
            <person name="Bonnet C."/>
            <person name="Boukhgalter B."/>
            <person name="Bourzgui I."/>
            <person name="Brown A."/>
            <person name="Cahill P."/>
            <person name="Channer S."/>
            <person name="Cheshatsang Y."/>
            <person name="Chuda L."/>
            <person name="Citroen M."/>
            <person name="Collymore A."/>
            <person name="Cooke P."/>
            <person name="Costello M."/>
            <person name="D'Aco K."/>
            <person name="Daza R."/>
            <person name="De Haan G."/>
            <person name="DeGray S."/>
            <person name="DeMaso C."/>
            <person name="Dhargay N."/>
            <person name="Dooley K."/>
            <person name="Dooley E."/>
            <person name="Doricent M."/>
            <person name="Dorje P."/>
            <person name="Dorjee K."/>
            <person name="Dupes A."/>
            <person name="Elong R."/>
            <person name="Falk J."/>
            <person name="Farina A."/>
            <person name="Faro S."/>
            <person name="Ferguson D."/>
            <person name="Fisher S."/>
            <person name="Foley C.D."/>
            <person name="Franke A."/>
            <person name="Friedrich D."/>
            <person name="Gadbois L."/>
            <person name="Gearin G."/>
            <person name="Gearin C.R."/>
            <person name="Giannoukos G."/>
            <person name="Goode T."/>
            <person name="Graham J."/>
            <person name="Grandbois E."/>
            <person name="Grewal S."/>
            <person name="Gyaltsen K."/>
            <person name="Hafez N."/>
            <person name="Hagos B."/>
            <person name="Hall J."/>
            <person name="Henson C."/>
            <person name="Hollinger A."/>
            <person name="Honan T."/>
            <person name="Huard M.D."/>
            <person name="Hughes L."/>
            <person name="Hurhula B."/>
            <person name="Husby M.E."/>
            <person name="Kamat A."/>
            <person name="Kanga B."/>
            <person name="Kashin S."/>
            <person name="Khazanovich D."/>
            <person name="Kisner P."/>
            <person name="Lance K."/>
            <person name="Lara M."/>
            <person name="Lee W."/>
            <person name="Lennon N."/>
            <person name="Letendre F."/>
            <person name="LeVine R."/>
            <person name="Lipovsky A."/>
            <person name="Liu X."/>
            <person name="Liu J."/>
            <person name="Liu S."/>
            <person name="Lokyitsang T."/>
            <person name="Lokyitsang Y."/>
            <person name="Lubonja R."/>
            <person name="Lui A."/>
            <person name="MacDonald P."/>
            <person name="Magnisalis V."/>
            <person name="Maru K."/>
            <person name="Matthews C."/>
            <person name="McCusker W."/>
            <person name="McDonough S."/>
            <person name="Mehta T."/>
            <person name="Meldrim J."/>
            <person name="Meneus L."/>
            <person name="Mihai O."/>
            <person name="Mihalev A."/>
            <person name="Mihova T."/>
            <person name="Mittelman R."/>
            <person name="Mlenga V."/>
            <person name="Montmayeur A."/>
            <person name="Mulrain L."/>
            <person name="Navidi A."/>
            <person name="Naylor J."/>
            <person name="Negash T."/>
            <person name="Nguyen T."/>
            <person name="Nguyen N."/>
            <person name="Nicol R."/>
            <person name="Norbu C."/>
            <person name="Norbu N."/>
            <person name="Novod N."/>
            <person name="O'Neill B."/>
            <person name="Osman S."/>
            <person name="Markiewicz E."/>
            <person name="Oyono O.L."/>
            <person name="Patti C."/>
            <person name="Phunkhang P."/>
            <person name="Pierre F."/>
            <person name="Priest M."/>
            <person name="Raghuraman S."/>
            <person name="Rege F."/>
            <person name="Reyes R."/>
            <person name="Rise C."/>
            <person name="Rogov P."/>
            <person name="Ross K."/>
            <person name="Ryan E."/>
            <person name="Settipalli S."/>
            <person name="Shea T."/>
            <person name="Sherpa N."/>
            <person name="Shi L."/>
            <person name="Shih D."/>
            <person name="Sparrow T."/>
            <person name="Spaulding J."/>
            <person name="Stalker J."/>
            <person name="Stange-Thomann N."/>
            <person name="Stavropoulos S."/>
            <person name="Stone C."/>
            <person name="Strader C."/>
            <person name="Tesfaye S."/>
            <person name="Thomson T."/>
            <person name="Thoulutsang Y."/>
            <person name="Thoulutsang D."/>
            <person name="Topham K."/>
            <person name="Topping I."/>
            <person name="Tsamla T."/>
            <person name="Vassiliev H."/>
            <person name="Vo A."/>
            <person name="Wangchuk T."/>
            <person name="Wangdi T."/>
            <person name="Weiand M."/>
            <person name="Wilkinson J."/>
            <person name="Wilson A."/>
            <person name="Yadav S."/>
            <person name="Young G."/>
            <person name="Yu Q."/>
            <person name="Zembek L."/>
            <person name="Zhong D."/>
            <person name="Zimmer A."/>
            <person name="Zwirko Z."/>
            <person name="Jaffe D.B."/>
            <person name="Alvarez P."/>
            <person name="Brockman W."/>
            <person name="Butler J."/>
            <person name="Chin C."/>
            <person name="Gnerre S."/>
            <person name="Grabherr M."/>
            <person name="Kleber M."/>
            <person name="Mauceli E."/>
            <person name="MacCallum I."/>
        </authorList>
    </citation>
    <scope>NUCLEOTIDE SEQUENCE [LARGE SCALE GENOMIC DNA]</scope>
    <source>
        <strain evidence="3">Tucson 15010-1051.87</strain>
    </source>
</reference>
<dbReference type="STRING" id="7244.B4LCE7"/>
<evidence type="ECO:0000313" key="3">
    <source>
        <dbReference type="Proteomes" id="UP000008792"/>
    </source>
</evidence>
<dbReference type="OrthoDB" id="7867639at2759"/>
<dbReference type="eggNOG" id="ENOG502TCAP">
    <property type="taxonomic scope" value="Eukaryota"/>
</dbReference>
<dbReference type="Proteomes" id="UP000008792">
    <property type="component" value="Unassembled WGS sequence"/>
</dbReference>
<accession>B4LCE7</accession>
<dbReference type="KEGG" id="dvi:6622084"/>
<name>B4LCE7_DROVI</name>